<reference evidence="1 2" key="1">
    <citation type="submission" date="2023-07" db="EMBL/GenBank/DDBJ databases">
        <title>Sorghum-associated microbial communities from plants grown in Nebraska, USA.</title>
        <authorList>
            <person name="Schachtman D."/>
        </authorList>
    </citation>
    <scope>NUCLEOTIDE SEQUENCE [LARGE SCALE GENOMIC DNA]</scope>
    <source>
        <strain evidence="1 2">DS1607</strain>
    </source>
</reference>
<proteinExistence type="predicted"/>
<sequence>MNAVVEAKPPGQGKAVDRNVFASSDGIYSTAIHRAQLKQTGHRDPQATVDMHVRRSEALRRNGVVERLADGVWRIP</sequence>
<protein>
    <submittedName>
        <fullName evidence="1">Uncharacterized protein</fullName>
    </submittedName>
</protein>
<evidence type="ECO:0000313" key="1">
    <source>
        <dbReference type="EMBL" id="MDP9900739.1"/>
    </source>
</evidence>
<comment type="caution">
    <text evidence="1">The sequence shown here is derived from an EMBL/GenBank/DDBJ whole genome shotgun (WGS) entry which is preliminary data.</text>
</comment>
<accession>A0ABT9SA18</accession>
<dbReference type="InterPro" id="IPR021795">
    <property type="entry name" value="DUF3363"/>
</dbReference>
<evidence type="ECO:0000313" key="2">
    <source>
        <dbReference type="Proteomes" id="UP001226867"/>
    </source>
</evidence>
<name>A0ABT9SA18_9BURK</name>
<dbReference type="Pfam" id="PF11843">
    <property type="entry name" value="DUF3363"/>
    <property type="match status" value="1"/>
</dbReference>
<organism evidence="1 2">
    <name type="scientific">Variovorax ginsengisoli</name>
    <dbReference type="NCBI Taxonomy" id="363844"/>
    <lineage>
        <taxon>Bacteria</taxon>
        <taxon>Pseudomonadati</taxon>
        <taxon>Pseudomonadota</taxon>
        <taxon>Betaproteobacteria</taxon>
        <taxon>Burkholderiales</taxon>
        <taxon>Comamonadaceae</taxon>
        <taxon>Variovorax</taxon>
    </lineage>
</organism>
<dbReference type="Proteomes" id="UP001226867">
    <property type="component" value="Unassembled WGS sequence"/>
</dbReference>
<gene>
    <name evidence="1" type="ORF">J2W36_003005</name>
</gene>
<keyword evidence="2" id="KW-1185">Reference proteome</keyword>
<dbReference type="EMBL" id="JAUSRO010000009">
    <property type="protein sequence ID" value="MDP9900739.1"/>
    <property type="molecule type" value="Genomic_DNA"/>
</dbReference>